<dbReference type="InterPro" id="IPR036971">
    <property type="entry name" value="PDEase_catalytic_dom_sf"/>
</dbReference>
<dbReference type="CDD" id="cd00077">
    <property type="entry name" value="HDc"/>
    <property type="match status" value="1"/>
</dbReference>
<gene>
    <name evidence="6" type="ORF">BSAL_11005</name>
</gene>
<dbReference type="VEuPathDB" id="TriTrypDB:BSAL_11005"/>
<dbReference type="OrthoDB" id="546632at2759"/>
<dbReference type="Pfam" id="PF00233">
    <property type="entry name" value="PDEase_I"/>
    <property type="match status" value="2"/>
</dbReference>
<dbReference type="InterPro" id="IPR023174">
    <property type="entry name" value="PDEase_CS"/>
</dbReference>
<dbReference type="SUPFAM" id="SSF109604">
    <property type="entry name" value="HD-domain/PDEase-like"/>
    <property type="match status" value="1"/>
</dbReference>
<feature type="compositionally biased region" description="Polar residues" evidence="4">
    <location>
        <begin position="310"/>
        <end position="319"/>
    </location>
</feature>
<evidence type="ECO:0000259" key="5">
    <source>
        <dbReference type="PROSITE" id="PS51845"/>
    </source>
</evidence>
<sequence length="673" mass="72966">MPLNITNSVVDAASTSNTTTTAGILPHHYKEVEGEEEDCPPSLTAPESHSIEYMKRHHIPLLTEALLMATVPVNHPHPVEAVSQALLINAPVSQAAAAGTAATRQSKSISELVESEVNNVLTWMRSPRSVLSSGTAASPPATTLAREEAVVRLGGAAAASTSPSHEEITATVRINRAYWLAMLATLQFDVFAFDATKGPELPAFVLWMFEDLCGPSGLGWAADYDSSSCAVPRPSPPYAATATTSGSHKEEHEGDDIVVFLRWVVMVRANYHRENPFHNFRHAFNVLQTLYSFLKTTKELFIGVVGDETSSNNNTAQVVSSSGGSGTTDAHQQPSSSSSSSALLVFSETERFALLFAALCHDLQHCGVNNQFLVDTMHPLALRYGDSAVLERHHAAVAFATLEYRPLPFVRTAPPDLRVAPQIHHPSGNFCDITAHLPRRWGLVGNNEGGRGTAAKQQQRVTIGSQASVDAHNADFPTFRSLVLKCIMGTEVASHGQHVDNVKRHVVTPLLIHTSSQQSTTTTTQQSPGRDAAATAATTTTAAEVVSVEEKLLLSNLLLRDDAARHAVMIALVEAADISNEIRSFDQFSKRWAPLVVEEFCRQGDVMQHLGWQKDIPPMFRRGVAHPAKDQPGFIQYLCLPLYRTLAIVMPSTFATCVANLESNLASWASGKW</sequence>
<keyword evidence="2 3" id="KW-0378">Hydrolase</keyword>
<dbReference type="EC" id="3.1.4.-" evidence="3"/>
<dbReference type="Proteomes" id="UP000051952">
    <property type="component" value="Unassembled WGS sequence"/>
</dbReference>
<accession>A0A0S4JGQ9</accession>
<keyword evidence="1 3" id="KW-0479">Metal-binding</keyword>
<dbReference type="PANTHER" id="PTHR11347">
    <property type="entry name" value="CYCLIC NUCLEOTIDE PHOSPHODIESTERASE"/>
    <property type="match status" value="1"/>
</dbReference>
<dbReference type="InterPro" id="IPR003607">
    <property type="entry name" value="HD/PDEase_dom"/>
</dbReference>
<proteinExistence type="inferred from homology"/>
<evidence type="ECO:0000313" key="6">
    <source>
        <dbReference type="EMBL" id="CUG87596.1"/>
    </source>
</evidence>
<dbReference type="AlphaFoldDB" id="A0A0S4JGQ9"/>
<dbReference type="GO" id="GO:0046872">
    <property type="term" value="F:metal ion binding"/>
    <property type="evidence" value="ECO:0007669"/>
    <property type="project" value="UniProtKB-KW"/>
</dbReference>
<dbReference type="Gene3D" id="1.10.1300.10">
    <property type="entry name" value="3'5'-cyclic nucleotide phosphodiesterase, catalytic domain"/>
    <property type="match status" value="1"/>
</dbReference>
<evidence type="ECO:0000313" key="7">
    <source>
        <dbReference type="Proteomes" id="UP000051952"/>
    </source>
</evidence>
<feature type="domain" description="PDEase" evidence="5">
    <location>
        <begin position="197"/>
        <end position="673"/>
    </location>
</feature>
<organism evidence="6 7">
    <name type="scientific">Bodo saltans</name>
    <name type="common">Flagellated protozoan</name>
    <dbReference type="NCBI Taxonomy" id="75058"/>
    <lineage>
        <taxon>Eukaryota</taxon>
        <taxon>Discoba</taxon>
        <taxon>Euglenozoa</taxon>
        <taxon>Kinetoplastea</taxon>
        <taxon>Metakinetoplastina</taxon>
        <taxon>Eubodonida</taxon>
        <taxon>Bodonidae</taxon>
        <taxon>Bodo</taxon>
    </lineage>
</organism>
<keyword evidence="7" id="KW-1185">Reference proteome</keyword>
<reference evidence="7" key="1">
    <citation type="submission" date="2015-09" db="EMBL/GenBank/DDBJ databases">
        <authorList>
            <consortium name="Pathogen Informatics"/>
        </authorList>
    </citation>
    <scope>NUCLEOTIDE SEQUENCE [LARGE SCALE GENOMIC DNA]</scope>
    <source>
        <strain evidence="7">Lake Konstanz</strain>
    </source>
</reference>
<evidence type="ECO:0000256" key="2">
    <source>
        <dbReference type="ARBA" id="ARBA00022801"/>
    </source>
</evidence>
<evidence type="ECO:0000256" key="4">
    <source>
        <dbReference type="SAM" id="MobiDB-lite"/>
    </source>
</evidence>
<dbReference type="PROSITE" id="PS00126">
    <property type="entry name" value="PDEASE_I_1"/>
    <property type="match status" value="1"/>
</dbReference>
<evidence type="ECO:0000256" key="3">
    <source>
        <dbReference type="RuleBase" id="RU363067"/>
    </source>
</evidence>
<dbReference type="SMART" id="SM00471">
    <property type="entry name" value="HDc"/>
    <property type="match status" value="1"/>
</dbReference>
<dbReference type="EMBL" id="CYKH01001550">
    <property type="protein sequence ID" value="CUG87596.1"/>
    <property type="molecule type" value="Genomic_DNA"/>
</dbReference>
<comment type="cofactor">
    <cofactor evidence="3">
        <name>a divalent metal cation</name>
        <dbReference type="ChEBI" id="CHEBI:60240"/>
    </cofactor>
    <text evidence="3">Binds 2 divalent metal cations per subunit. Site 1 may preferentially bind zinc ions, while site 2 has a preference for magnesium and/or manganese ions.</text>
</comment>
<feature type="region of interest" description="Disordered" evidence="4">
    <location>
        <begin position="310"/>
        <end position="336"/>
    </location>
</feature>
<dbReference type="InterPro" id="IPR002073">
    <property type="entry name" value="PDEase_catalytic_dom"/>
</dbReference>
<protein>
    <recommendedName>
        <fullName evidence="3">Phosphodiesterase</fullName>
        <ecNumber evidence="3">3.1.4.-</ecNumber>
    </recommendedName>
</protein>
<dbReference type="PROSITE" id="PS51845">
    <property type="entry name" value="PDEASE_I_2"/>
    <property type="match status" value="1"/>
</dbReference>
<dbReference type="GO" id="GO:0007165">
    <property type="term" value="P:signal transduction"/>
    <property type="evidence" value="ECO:0007669"/>
    <property type="project" value="InterPro"/>
</dbReference>
<dbReference type="GO" id="GO:0004114">
    <property type="term" value="F:3',5'-cyclic-nucleotide phosphodiesterase activity"/>
    <property type="evidence" value="ECO:0007669"/>
    <property type="project" value="InterPro"/>
</dbReference>
<comment type="similarity">
    <text evidence="3">Belongs to the cyclic nucleotide phosphodiesterase family.</text>
</comment>
<evidence type="ECO:0000256" key="1">
    <source>
        <dbReference type="ARBA" id="ARBA00022723"/>
    </source>
</evidence>
<name>A0A0S4JGQ9_BODSA</name>